<keyword evidence="3" id="KW-1185">Reference proteome</keyword>
<name>A0A2U3I7C7_9BURK</name>
<dbReference type="OrthoDB" id="9135869at2"/>
<evidence type="ECO:0000313" key="3">
    <source>
        <dbReference type="Proteomes" id="UP000238169"/>
    </source>
</evidence>
<feature type="compositionally biased region" description="Basic and acidic residues" evidence="1">
    <location>
        <begin position="67"/>
        <end position="76"/>
    </location>
</feature>
<dbReference type="Proteomes" id="UP000238169">
    <property type="component" value="Unassembled WGS sequence"/>
</dbReference>
<gene>
    <name evidence="2" type="ORF">NOV72_03296</name>
</gene>
<evidence type="ECO:0000313" key="2">
    <source>
        <dbReference type="EMBL" id="SPB16096.1"/>
    </source>
</evidence>
<feature type="region of interest" description="Disordered" evidence="1">
    <location>
        <begin position="65"/>
        <end position="91"/>
    </location>
</feature>
<sequence length="142" mass="15965">MLPLYERERAVLQAVYAGLVGIENFRQEVDHLVPKRATVNGQHVATGLHTLANLGPLPSTLNKRKRASFDPEENRYQRPANRHAGGAFDPMPTEKEAKVIRRLRSKYGISLEESMETLKASLETLAVAYEKYLKVVHGVTLE</sequence>
<dbReference type="AlphaFoldDB" id="A0A2U3I7C7"/>
<organism evidence="2 3">
    <name type="scientific">Caballeronia novacaledonica</name>
    <dbReference type="NCBI Taxonomy" id="1544861"/>
    <lineage>
        <taxon>Bacteria</taxon>
        <taxon>Pseudomonadati</taxon>
        <taxon>Pseudomonadota</taxon>
        <taxon>Betaproteobacteria</taxon>
        <taxon>Burkholderiales</taxon>
        <taxon>Burkholderiaceae</taxon>
        <taxon>Caballeronia</taxon>
    </lineage>
</organism>
<reference evidence="3" key="1">
    <citation type="submission" date="2018-01" db="EMBL/GenBank/DDBJ databases">
        <authorList>
            <person name="Peeters C."/>
        </authorList>
    </citation>
    <scope>NUCLEOTIDE SEQUENCE [LARGE SCALE GENOMIC DNA]</scope>
</reference>
<proteinExistence type="predicted"/>
<protein>
    <submittedName>
        <fullName evidence="2">Uncharacterized protein</fullName>
    </submittedName>
</protein>
<dbReference type="EMBL" id="OGTP01000010">
    <property type="protein sequence ID" value="SPB16096.1"/>
    <property type="molecule type" value="Genomic_DNA"/>
</dbReference>
<accession>A0A2U3I7C7</accession>
<evidence type="ECO:0000256" key="1">
    <source>
        <dbReference type="SAM" id="MobiDB-lite"/>
    </source>
</evidence>
<dbReference type="RefSeq" id="WP_106855691.1">
    <property type="nucleotide sequence ID" value="NZ_OGTP01000010.1"/>
</dbReference>